<dbReference type="InterPro" id="IPR020846">
    <property type="entry name" value="MFS_dom"/>
</dbReference>
<dbReference type="FunFam" id="1.20.1250.20:FF:000057">
    <property type="entry name" value="MFS general substrate transporter"/>
    <property type="match status" value="1"/>
</dbReference>
<feature type="transmembrane region" description="Helical" evidence="6">
    <location>
        <begin position="400"/>
        <end position="421"/>
    </location>
</feature>
<sequence>MASTPRDEVIIPSDAATDKEIYGDVDIKEAVEHVEDKNAGNISVLDGAVAAEIELLRSMSPEEFAIEERKLLRKIDFTLLPTLFVLLILNYLDRNALASARVQGIEKSLGLVGTQFNTAISLLFVGYILGQIPSNLILSRTRPSIYLSVCVMVWAIVSLCTGFVKNYHQLLAVRILLGFTESPYFPGALFLLSTWYTKKEPAYRTAFLYTGSLLSGAFSGLIAAGVQNGLDGKLGMESWRWLFILEGAITGFAAIIAIFVLPDYPATTKWLSTREKAVAVWRMERDGGSRDEDDQGLIHSLKLALCDYRLYLLATVIITKTTAGAVTQFFPTVIATFGFNKVITLLLLAPPYLVTAVLSLLISRLSDRKPERCFHLALPLTVGMIGYIIAVSTLKTGPRYFSLFLMLGGLFGSYNVALAWISSTFPRPRAKRAAAYAIINSLGNIAQIWSPYLYPSTDAPRYTTAFATNSAMAAVAILFCFVLRFFLKMGNAKMDREDAEAEARGEAVEDRVRYVL</sequence>
<evidence type="ECO:0000256" key="5">
    <source>
        <dbReference type="ARBA" id="ARBA00023136"/>
    </source>
</evidence>
<accession>A0A854Q595</accession>
<feature type="transmembrane region" description="Helical" evidence="6">
    <location>
        <begin position="342"/>
        <end position="362"/>
    </location>
</feature>
<evidence type="ECO:0000256" key="1">
    <source>
        <dbReference type="ARBA" id="ARBA00004141"/>
    </source>
</evidence>
<organism evidence="8 9">
    <name type="scientific">Cryptococcus neoformans Tu259-1</name>
    <dbReference type="NCBI Taxonomy" id="1230072"/>
    <lineage>
        <taxon>Eukaryota</taxon>
        <taxon>Fungi</taxon>
        <taxon>Dikarya</taxon>
        <taxon>Basidiomycota</taxon>
        <taxon>Agaricomycotina</taxon>
        <taxon>Tremellomycetes</taxon>
        <taxon>Tremellales</taxon>
        <taxon>Cryptococcaceae</taxon>
        <taxon>Cryptococcus</taxon>
        <taxon>Cryptococcus neoformans species complex</taxon>
    </lineage>
</organism>
<gene>
    <name evidence="8" type="ORF">C361_05615</name>
</gene>
<feature type="transmembrane region" description="Helical" evidence="6">
    <location>
        <begin position="170"/>
        <end position="194"/>
    </location>
</feature>
<evidence type="ECO:0000256" key="3">
    <source>
        <dbReference type="ARBA" id="ARBA00022692"/>
    </source>
</evidence>
<feature type="transmembrane region" description="Helical" evidence="6">
    <location>
        <begin position="374"/>
        <end position="394"/>
    </location>
</feature>
<evidence type="ECO:0000259" key="7">
    <source>
        <dbReference type="PROSITE" id="PS50850"/>
    </source>
</evidence>
<dbReference type="GO" id="GO:0016020">
    <property type="term" value="C:membrane"/>
    <property type="evidence" value="ECO:0007669"/>
    <property type="project" value="UniProtKB-SubCell"/>
</dbReference>
<feature type="transmembrane region" description="Helical" evidence="6">
    <location>
        <begin position="238"/>
        <end position="261"/>
    </location>
</feature>
<feature type="transmembrane region" description="Helical" evidence="6">
    <location>
        <begin position="112"/>
        <end position="132"/>
    </location>
</feature>
<dbReference type="OrthoDB" id="2985014at2759"/>
<dbReference type="InterPro" id="IPR036259">
    <property type="entry name" value="MFS_trans_sf"/>
</dbReference>
<dbReference type="Gene3D" id="1.20.1250.20">
    <property type="entry name" value="MFS general substrate transporter like domains"/>
    <property type="match status" value="2"/>
</dbReference>
<feature type="transmembrane region" description="Helical" evidence="6">
    <location>
        <begin position="144"/>
        <end position="164"/>
    </location>
</feature>
<dbReference type="SUPFAM" id="SSF103473">
    <property type="entry name" value="MFS general substrate transporter"/>
    <property type="match status" value="1"/>
</dbReference>
<comment type="subcellular location">
    <subcellularLocation>
        <location evidence="1">Membrane</location>
        <topology evidence="1">Multi-pass membrane protein</topology>
    </subcellularLocation>
</comment>
<dbReference type="PANTHER" id="PTHR43791">
    <property type="entry name" value="PERMEASE-RELATED"/>
    <property type="match status" value="1"/>
</dbReference>
<dbReference type="FunFam" id="1.20.1250.20:FF:001068">
    <property type="entry name" value="Nicotinamide mononucleotide permease, variant"/>
    <property type="match status" value="1"/>
</dbReference>
<feature type="transmembrane region" description="Helical" evidence="6">
    <location>
        <begin position="75"/>
        <end position="92"/>
    </location>
</feature>
<evidence type="ECO:0000256" key="4">
    <source>
        <dbReference type="ARBA" id="ARBA00022989"/>
    </source>
</evidence>
<evidence type="ECO:0000256" key="2">
    <source>
        <dbReference type="ARBA" id="ARBA00022448"/>
    </source>
</evidence>
<evidence type="ECO:0000313" key="9">
    <source>
        <dbReference type="Proteomes" id="UP000199727"/>
    </source>
</evidence>
<feature type="transmembrane region" description="Helical" evidence="6">
    <location>
        <begin position="433"/>
        <end position="454"/>
    </location>
</feature>
<proteinExistence type="predicted"/>
<feature type="transmembrane region" description="Helical" evidence="6">
    <location>
        <begin position="206"/>
        <end position="226"/>
    </location>
</feature>
<feature type="domain" description="Major facilitator superfamily (MFS) profile" evidence="7">
    <location>
        <begin position="79"/>
        <end position="488"/>
    </location>
</feature>
<comment type="caution">
    <text evidence="8">The sequence shown here is derived from an EMBL/GenBank/DDBJ whole genome shotgun (WGS) entry which is preliminary data.</text>
</comment>
<dbReference type="GO" id="GO:0022857">
    <property type="term" value="F:transmembrane transporter activity"/>
    <property type="evidence" value="ECO:0007669"/>
    <property type="project" value="InterPro"/>
</dbReference>
<protein>
    <submittedName>
        <fullName evidence="8">Nicotinamide mononucleotide permease</fullName>
    </submittedName>
</protein>
<reference evidence="8 9" key="1">
    <citation type="submission" date="2017-06" db="EMBL/GenBank/DDBJ databases">
        <title>Global population genomics of the pathogenic fungus Cryptococcus neoformans var. grubii.</title>
        <authorList>
            <person name="Cuomo C."/>
            <person name="Litvintseva A."/>
            <person name="Chen Y."/>
            <person name="Young S."/>
            <person name="Zeng Q."/>
            <person name="Chapman S."/>
            <person name="Gujja S."/>
            <person name="Saif S."/>
            <person name="Birren B."/>
        </authorList>
    </citation>
    <scope>NUCLEOTIDE SEQUENCE [LARGE SCALE GENOMIC DNA]</scope>
    <source>
        <strain evidence="8 9">Tu259-1</strain>
    </source>
</reference>
<dbReference type="PROSITE" id="PS50850">
    <property type="entry name" value="MFS"/>
    <property type="match status" value="1"/>
</dbReference>
<keyword evidence="2" id="KW-0813">Transport</keyword>
<dbReference type="Proteomes" id="UP000199727">
    <property type="component" value="Unassembled WGS sequence"/>
</dbReference>
<evidence type="ECO:0000256" key="6">
    <source>
        <dbReference type="SAM" id="Phobius"/>
    </source>
</evidence>
<keyword evidence="5 6" id="KW-0472">Membrane</keyword>
<dbReference type="EMBL" id="AMKT01000073">
    <property type="protein sequence ID" value="OXG14907.1"/>
    <property type="molecule type" value="Genomic_DNA"/>
</dbReference>
<keyword evidence="4 6" id="KW-1133">Transmembrane helix</keyword>
<dbReference type="Pfam" id="PF07690">
    <property type="entry name" value="MFS_1"/>
    <property type="match status" value="1"/>
</dbReference>
<feature type="transmembrane region" description="Helical" evidence="6">
    <location>
        <begin position="310"/>
        <end position="330"/>
    </location>
</feature>
<dbReference type="PANTHER" id="PTHR43791:SF92">
    <property type="entry name" value="AGL026WP"/>
    <property type="match status" value="1"/>
</dbReference>
<keyword evidence="3 6" id="KW-0812">Transmembrane</keyword>
<name>A0A854Q595_CRYNE</name>
<dbReference type="InterPro" id="IPR011701">
    <property type="entry name" value="MFS"/>
</dbReference>
<dbReference type="AlphaFoldDB" id="A0A854Q595"/>
<feature type="transmembrane region" description="Helical" evidence="6">
    <location>
        <begin position="466"/>
        <end position="487"/>
    </location>
</feature>
<evidence type="ECO:0000313" key="8">
    <source>
        <dbReference type="EMBL" id="OXG14907.1"/>
    </source>
</evidence>